<accession>A0A8B7PQN7</accession>
<organism evidence="6 7">
    <name type="scientific">Hyalella azteca</name>
    <name type="common">Amphipod</name>
    <dbReference type="NCBI Taxonomy" id="294128"/>
    <lineage>
        <taxon>Eukaryota</taxon>
        <taxon>Metazoa</taxon>
        <taxon>Ecdysozoa</taxon>
        <taxon>Arthropoda</taxon>
        <taxon>Crustacea</taxon>
        <taxon>Multicrustacea</taxon>
        <taxon>Malacostraca</taxon>
        <taxon>Eumalacostraca</taxon>
        <taxon>Peracarida</taxon>
        <taxon>Amphipoda</taxon>
        <taxon>Senticaudata</taxon>
        <taxon>Talitrida</taxon>
        <taxon>Talitroidea</taxon>
        <taxon>Hyalellidae</taxon>
        <taxon>Hyalella</taxon>
    </lineage>
</organism>
<dbReference type="GO" id="GO:0005737">
    <property type="term" value="C:cytoplasm"/>
    <property type="evidence" value="ECO:0007669"/>
    <property type="project" value="TreeGrafter"/>
</dbReference>
<feature type="compositionally biased region" description="Basic residues" evidence="5">
    <location>
        <begin position="80"/>
        <end position="91"/>
    </location>
</feature>
<dbReference type="KEGG" id="hazt:108683022"/>
<dbReference type="GeneID" id="108683022"/>
<name>A0A8B7PQN7_HYAAZ</name>
<dbReference type="AlphaFoldDB" id="A0A8B7PQN7"/>
<dbReference type="Proteomes" id="UP000694843">
    <property type="component" value="Unplaced"/>
</dbReference>
<keyword evidence="2 4" id="KW-0808">Transferase</keyword>
<proteinExistence type="inferred from homology"/>
<keyword evidence="3 4" id="KW-0418">Kinase</keyword>
<dbReference type="PANTHER" id="PTHR12400:SF26">
    <property type="entry name" value="KINASE"/>
    <property type="match status" value="1"/>
</dbReference>
<reference evidence="7" key="1">
    <citation type="submission" date="2025-08" db="UniProtKB">
        <authorList>
            <consortium name="RefSeq"/>
        </authorList>
    </citation>
    <scope>IDENTIFICATION</scope>
    <source>
        <tissue evidence="7">Whole organism</tissue>
    </source>
</reference>
<protein>
    <recommendedName>
        <fullName evidence="4">Kinase</fullName>
        <ecNumber evidence="4">2.7.-.-</ecNumber>
    </recommendedName>
</protein>
<evidence type="ECO:0000256" key="1">
    <source>
        <dbReference type="ARBA" id="ARBA00007374"/>
    </source>
</evidence>
<dbReference type="GO" id="GO:0005634">
    <property type="term" value="C:nucleus"/>
    <property type="evidence" value="ECO:0007669"/>
    <property type="project" value="TreeGrafter"/>
</dbReference>
<dbReference type="GO" id="GO:0000828">
    <property type="term" value="F:inositol hexakisphosphate kinase activity"/>
    <property type="evidence" value="ECO:0007669"/>
    <property type="project" value="TreeGrafter"/>
</dbReference>
<dbReference type="InterPro" id="IPR005522">
    <property type="entry name" value="IPK"/>
</dbReference>
<feature type="compositionally biased region" description="Basic and acidic residues" evidence="5">
    <location>
        <begin position="176"/>
        <end position="186"/>
    </location>
</feature>
<evidence type="ECO:0000313" key="7">
    <source>
        <dbReference type="RefSeq" id="XP_018027786.1"/>
    </source>
</evidence>
<dbReference type="SUPFAM" id="SSF56104">
    <property type="entry name" value="SAICAR synthase-like"/>
    <property type="match status" value="1"/>
</dbReference>
<feature type="compositionally biased region" description="Basic residues" evidence="5">
    <location>
        <begin position="38"/>
        <end position="50"/>
    </location>
</feature>
<sequence>MDRASHGFPPLSYSFFSFLANIQRKEGDLKEFFTFHGRRSSKDHRSHKHKSSCEDVSCETTHSDFTTHEKRRNSIPSFLLKHHKKRSKKSKGGLEDEHIGEGDQDTSESYPAINIIASDDAPSSSEVSSTSVENIASDRRSPVLLKANRSEENIPRAARFAETVSKVCRSTELIRKKKPDESKRSSQVDLLEVPKTSRSNSWSSADDDDPFGDKCEADMSMLQKLAFSSLHLSVPASPQLLGEQRCSWVQLSGHMGSVAPAGPCTVWKKRPPECVEADVYRELMKDTARNIVPTFYRDTFYNDEYFIEMRNLLFSFERPAIMDVKMGTRTFLEGEVANIKPRQDLYDKMVQLSAQEPTVEEHAQRAVTKRRYLEFRDTLSSSRELGFRIEAMKMSDSDALAEFKTVRSRKEVLETMAIFLCGRDSIRKNVLAKLKELRKVFELSEFFRRHEVVGSSILIVYDEVKAGAWVIDFAKTRPLPDGISVTHRAPWCLGNHEEGFLFGLDCLIKVVEDVKIHKHKKFNFLRTC</sequence>
<dbReference type="OrthoDB" id="338650at2759"/>
<feature type="region of interest" description="Disordered" evidence="5">
    <location>
        <begin position="38"/>
        <end position="109"/>
    </location>
</feature>
<evidence type="ECO:0000256" key="3">
    <source>
        <dbReference type="ARBA" id="ARBA00022777"/>
    </source>
</evidence>
<dbReference type="Pfam" id="PF03770">
    <property type="entry name" value="IPK"/>
    <property type="match status" value="1"/>
</dbReference>
<comment type="similarity">
    <text evidence="1 4">Belongs to the inositol phosphokinase (IPK) family.</text>
</comment>
<dbReference type="EC" id="2.7.-.-" evidence="4"/>
<evidence type="ECO:0000256" key="4">
    <source>
        <dbReference type="RuleBase" id="RU363090"/>
    </source>
</evidence>
<feature type="region of interest" description="Disordered" evidence="5">
    <location>
        <begin position="176"/>
        <end position="210"/>
    </location>
</feature>
<dbReference type="Gene3D" id="3.30.470.160">
    <property type="entry name" value="Inositol polyphosphate kinase"/>
    <property type="match status" value="1"/>
</dbReference>
<evidence type="ECO:0000256" key="5">
    <source>
        <dbReference type="SAM" id="MobiDB-lite"/>
    </source>
</evidence>
<evidence type="ECO:0000313" key="6">
    <source>
        <dbReference type="Proteomes" id="UP000694843"/>
    </source>
</evidence>
<gene>
    <name evidence="7" type="primary">LOC108683022</name>
</gene>
<dbReference type="GO" id="GO:0032958">
    <property type="term" value="P:inositol phosphate biosynthetic process"/>
    <property type="evidence" value="ECO:0007669"/>
    <property type="project" value="InterPro"/>
</dbReference>
<evidence type="ECO:0000256" key="2">
    <source>
        <dbReference type="ARBA" id="ARBA00022679"/>
    </source>
</evidence>
<dbReference type="CTD" id="34300"/>
<dbReference type="InterPro" id="IPR038286">
    <property type="entry name" value="IPK_sf"/>
</dbReference>
<feature type="compositionally biased region" description="Basic and acidic residues" evidence="5">
    <location>
        <begin position="92"/>
        <end position="101"/>
    </location>
</feature>
<dbReference type="PANTHER" id="PTHR12400">
    <property type="entry name" value="INOSITOL POLYPHOSPHATE KINASE"/>
    <property type="match status" value="1"/>
</dbReference>
<keyword evidence="6" id="KW-1185">Reference proteome</keyword>
<dbReference type="GO" id="GO:0046854">
    <property type="term" value="P:phosphatidylinositol phosphate biosynthetic process"/>
    <property type="evidence" value="ECO:0007669"/>
    <property type="project" value="TreeGrafter"/>
</dbReference>
<dbReference type="RefSeq" id="XP_018027786.1">
    <property type="nucleotide sequence ID" value="XM_018172297.2"/>
</dbReference>